<name>A0A2S8GDX6_9BACT</name>
<dbReference type="Proteomes" id="UP000239388">
    <property type="component" value="Unassembled WGS sequence"/>
</dbReference>
<dbReference type="GO" id="GO:0006302">
    <property type="term" value="P:double-strand break repair"/>
    <property type="evidence" value="ECO:0007669"/>
    <property type="project" value="TreeGrafter"/>
</dbReference>
<accession>A0A2S8GDX6</accession>
<reference evidence="2 3" key="1">
    <citation type="submission" date="2018-02" db="EMBL/GenBank/DDBJ databases">
        <title>Comparative genomes isolates from brazilian mangrove.</title>
        <authorList>
            <person name="Araujo J.E."/>
            <person name="Taketani R.G."/>
            <person name="Silva M.C.P."/>
            <person name="Loureco M.V."/>
            <person name="Andreote F.D."/>
        </authorList>
    </citation>
    <scope>NUCLEOTIDE SEQUENCE [LARGE SCALE GENOMIC DNA]</scope>
    <source>
        <strain evidence="2 3">NAP PRIS-MGV</strain>
    </source>
</reference>
<dbReference type="InterPro" id="IPR003959">
    <property type="entry name" value="ATPase_AAA_core"/>
</dbReference>
<dbReference type="CDD" id="cd00267">
    <property type="entry name" value="ABC_ATPase"/>
    <property type="match status" value="1"/>
</dbReference>
<evidence type="ECO:0000313" key="3">
    <source>
        <dbReference type="Proteomes" id="UP000239388"/>
    </source>
</evidence>
<dbReference type="EMBL" id="PUIB01000003">
    <property type="protein sequence ID" value="PQO42656.1"/>
    <property type="molecule type" value="Genomic_DNA"/>
</dbReference>
<proteinExistence type="predicted"/>
<dbReference type="GO" id="GO:0016887">
    <property type="term" value="F:ATP hydrolysis activity"/>
    <property type="evidence" value="ECO:0007669"/>
    <property type="project" value="InterPro"/>
</dbReference>
<dbReference type="AlphaFoldDB" id="A0A2S8GDX6"/>
<dbReference type="SUPFAM" id="SSF52540">
    <property type="entry name" value="P-loop containing nucleoside triphosphate hydrolases"/>
    <property type="match status" value="1"/>
</dbReference>
<protein>
    <submittedName>
        <fullName evidence="2">ABC transporter ATP-binding protein</fullName>
    </submittedName>
</protein>
<evidence type="ECO:0000313" key="2">
    <source>
        <dbReference type="EMBL" id="PQO42656.1"/>
    </source>
</evidence>
<dbReference type="RefSeq" id="WP_105351161.1">
    <property type="nucleotide sequence ID" value="NZ_PUIB01000003.1"/>
</dbReference>
<dbReference type="InterPro" id="IPR014555">
    <property type="entry name" value="RecF-like"/>
</dbReference>
<dbReference type="Gene3D" id="3.40.50.300">
    <property type="entry name" value="P-loop containing nucleotide triphosphate hydrolases"/>
    <property type="match status" value="2"/>
</dbReference>
<sequence length="387" mass="43184">MSTFEKIHIQGFRRLHDVDLNLKPLNVMIGANGSGKTTVLDVFTLLAASASGDLAETISRFGGVDSNLTNLSVANAGKARFMSFGLSMPVSGHAPIDYRLTLSQKGAGYEISDESLSQQRSAQPPPFKYIDSHHASVRYYDLQGGLQPPNWAFDQDESALSQVPKMFQEPEDFRKRLASSTHYHVLDVSQRAPVRLPQPMRAARLPGHDGEDLVSCLYTLRETDSDAYYAIEDTLRAGFPSFERLNFPPVAAGTLAMTWKDSNSKQPFYMHQLSEGTLRFLWLVTLLQSPGLTAVTLIDEPEVSLHPELLSLLADLMREAAERTQLIVATHADRLVRYLKPEEVLTANISDDGSSNLIWANDLDLDQWLDEYTMDEVWRLGRMGARP</sequence>
<organism evidence="2 3">
    <name type="scientific">Blastopirellula marina</name>
    <dbReference type="NCBI Taxonomy" id="124"/>
    <lineage>
        <taxon>Bacteria</taxon>
        <taxon>Pseudomonadati</taxon>
        <taxon>Planctomycetota</taxon>
        <taxon>Planctomycetia</taxon>
        <taxon>Pirellulales</taxon>
        <taxon>Pirellulaceae</taxon>
        <taxon>Blastopirellula</taxon>
    </lineage>
</organism>
<gene>
    <name evidence="2" type="ORF">C5Y98_02115</name>
</gene>
<dbReference type="GO" id="GO:0000731">
    <property type="term" value="P:DNA synthesis involved in DNA repair"/>
    <property type="evidence" value="ECO:0007669"/>
    <property type="project" value="TreeGrafter"/>
</dbReference>
<keyword evidence="2" id="KW-0547">Nucleotide-binding</keyword>
<dbReference type="InterPro" id="IPR027417">
    <property type="entry name" value="P-loop_NTPase"/>
</dbReference>
<dbReference type="PIRSF" id="PIRSF029347">
    <property type="entry name" value="RecF"/>
    <property type="match status" value="1"/>
</dbReference>
<dbReference type="Pfam" id="PF13304">
    <property type="entry name" value="AAA_21"/>
    <property type="match status" value="1"/>
</dbReference>
<evidence type="ECO:0000259" key="1">
    <source>
        <dbReference type="Pfam" id="PF13304"/>
    </source>
</evidence>
<dbReference type="PANTHER" id="PTHR32182">
    <property type="entry name" value="DNA REPLICATION AND REPAIR PROTEIN RECF"/>
    <property type="match status" value="1"/>
</dbReference>
<dbReference type="OrthoDB" id="9814775at2"/>
<keyword evidence="2" id="KW-0067">ATP-binding</keyword>
<feature type="domain" description="ATPase AAA-type core" evidence="1">
    <location>
        <begin position="25"/>
        <end position="336"/>
    </location>
</feature>
<comment type="caution">
    <text evidence="2">The sequence shown here is derived from an EMBL/GenBank/DDBJ whole genome shotgun (WGS) entry which is preliminary data.</text>
</comment>
<dbReference type="PANTHER" id="PTHR32182:SF22">
    <property type="entry name" value="ATP-DEPENDENT ENDONUCLEASE, OLD FAMILY-RELATED"/>
    <property type="match status" value="1"/>
</dbReference>
<dbReference type="GO" id="GO:0005524">
    <property type="term" value="F:ATP binding"/>
    <property type="evidence" value="ECO:0007669"/>
    <property type="project" value="UniProtKB-KW"/>
</dbReference>